<organism evidence="2 3">
    <name type="scientific">Solimicrobium silvestre</name>
    <dbReference type="NCBI Taxonomy" id="2099400"/>
    <lineage>
        <taxon>Bacteria</taxon>
        <taxon>Pseudomonadati</taxon>
        <taxon>Pseudomonadota</taxon>
        <taxon>Betaproteobacteria</taxon>
        <taxon>Burkholderiales</taxon>
        <taxon>Oxalobacteraceae</taxon>
        <taxon>Solimicrobium</taxon>
    </lineage>
</organism>
<comment type="caution">
    <text evidence="2">The sequence shown here is derived from an EMBL/GenBank/DDBJ whole genome shotgun (WGS) entry which is preliminary data.</text>
</comment>
<accession>A0A2S9H164</accession>
<evidence type="ECO:0000313" key="3">
    <source>
        <dbReference type="Proteomes" id="UP000237839"/>
    </source>
</evidence>
<feature type="signal peptide" evidence="1">
    <location>
        <begin position="1"/>
        <end position="18"/>
    </location>
</feature>
<gene>
    <name evidence="2" type="ORF">S2091_1722</name>
</gene>
<evidence type="ECO:0000256" key="1">
    <source>
        <dbReference type="SAM" id="SignalP"/>
    </source>
</evidence>
<dbReference type="OrthoDB" id="8924315at2"/>
<proteinExistence type="predicted"/>
<dbReference type="Proteomes" id="UP000237839">
    <property type="component" value="Unassembled WGS sequence"/>
</dbReference>
<dbReference type="RefSeq" id="WP_105531377.1">
    <property type="nucleotide sequence ID" value="NZ_PUGF01000006.1"/>
</dbReference>
<keyword evidence="3" id="KW-1185">Reference proteome</keyword>
<dbReference type="EMBL" id="PUGF01000006">
    <property type="protein sequence ID" value="PRC93721.1"/>
    <property type="molecule type" value="Genomic_DNA"/>
</dbReference>
<protein>
    <recommendedName>
        <fullName evidence="4">Lipoprotein</fullName>
    </recommendedName>
</protein>
<evidence type="ECO:0008006" key="4">
    <source>
        <dbReference type="Google" id="ProtNLM"/>
    </source>
</evidence>
<evidence type="ECO:0000313" key="2">
    <source>
        <dbReference type="EMBL" id="PRC93721.1"/>
    </source>
</evidence>
<dbReference type="AlphaFoldDB" id="A0A2S9H164"/>
<feature type="chain" id="PRO_5015761287" description="Lipoprotein" evidence="1">
    <location>
        <begin position="19"/>
        <end position="212"/>
    </location>
</feature>
<keyword evidence="1" id="KW-0732">Signal</keyword>
<name>A0A2S9H164_9BURK</name>
<dbReference type="PROSITE" id="PS51257">
    <property type="entry name" value="PROKAR_LIPOPROTEIN"/>
    <property type="match status" value="1"/>
</dbReference>
<sequence length="212" mass="20567">MKFLKLTFAFVVASMVLAGCGGSINATIGGTVSGLLAGNSVGLTNNGTDAITVVFNSSGTNFTFDQKVSSGSSYNVVVTTQPTGLTCTVVNGSGTVAYSGGNVTDVQVTCSSGGTAANGVVSASITGLASGAQLILLDAVNNVPTDTLTVTGTAATAAGTALLQNFPTSLSVGSNYTVSVGTQPTGHTCTVTSASGTISSTTAAPSAIVTCQ</sequence>
<reference evidence="2 3" key="1">
    <citation type="submission" date="2018-02" db="EMBL/GenBank/DDBJ databases">
        <title>Solimicrobium silvestre gen. nov., sp. nov., isolated from alpine forest soil.</title>
        <authorList>
            <person name="Margesin R."/>
            <person name="Albuquerque L."/>
            <person name="Zhang D.-C."/>
            <person name="Froufe H.J.C."/>
            <person name="Severino R."/>
            <person name="Roxo I."/>
            <person name="Egas C."/>
            <person name="Da Costa M.S."/>
        </authorList>
    </citation>
    <scope>NUCLEOTIDE SEQUENCE [LARGE SCALE GENOMIC DNA]</scope>
    <source>
        <strain evidence="2 3">S20-91</strain>
    </source>
</reference>